<feature type="transmembrane region" description="Helical" evidence="5">
    <location>
        <begin position="321"/>
        <end position="340"/>
    </location>
</feature>
<dbReference type="PIRSF" id="PIRSF005690">
    <property type="entry name" value="GerBA"/>
    <property type="match status" value="1"/>
</dbReference>
<keyword evidence="3 4" id="KW-0472">Membrane</keyword>
<sequence>MYTLCANEKPSTPKLMKEVVEKMNNSEDILTIPLQLGDNYAFVLYIKTVVDGLKLQNIIIKPFFELKSTEFFSSYIQSLPDIAKMKTGDELLIQLTKGHVLIAIQEQFFLVDIKMITASTPQPALMEPTIYGPQLALSEAIETNLNMIRHRYLEPSLTIETVQLKDKSHQSIALIYDKKIVKQSVLDEIQKKIKELDNPLIESSGDLQLFLNSTKFSLFPVLLLTERPDRITYNLANGKVVIMMDGSPQAIVAPVVFYDFMVSMEDNYHSFWISIFTLILRYVGILTCILLPAMYVAVTSYTPDIFRVELALSVAGSRLGVPYPSFIEVLFMLLFMEFLIEASIRLPKAISATATTVGGLILGTAATEAALTSNIMIIIVSAVAITSFVIPISEMSFAIRICRYLLLAFTTLFGTVGLMLGFLGIIMFLTNKESFGEPFLKINWKSTKREKEV</sequence>
<protein>
    <submittedName>
        <fullName evidence="6">Spore germination protein</fullName>
    </submittedName>
</protein>
<dbReference type="Proteomes" id="UP001152172">
    <property type="component" value="Unassembled WGS sequence"/>
</dbReference>
<feature type="transmembrane region" description="Helical" evidence="5">
    <location>
        <begin position="373"/>
        <end position="392"/>
    </location>
</feature>
<evidence type="ECO:0000256" key="2">
    <source>
        <dbReference type="ARBA" id="ARBA00005278"/>
    </source>
</evidence>
<keyword evidence="5" id="KW-1133">Transmembrane helix</keyword>
<evidence type="ECO:0000313" key="7">
    <source>
        <dbReference type="Proteomes" id="UP001152172"/>
    </source>
</evidence>
<dbReference type="Pfam" id="PF03323">
    <property type="entry name" value="GerA"/>
    <property type="match status" value="1"/>
</dbReference>
<dbReference type="InterPro" id="IPR050768">
    <property type="entry name" value="UPF0353/GerABKA_families"/>
</dbReference>
<comment type="caution">
    <text evidence="6">The sequence shown here is derived from an EMBL/GenBank/DDBJ whole genome shotgun (WGS) entry which is preliminary data.</text>
</comment>
<comment type="similarity">
    <text evidence="2 4">Belongs to the GerABKA family.</text>
</comment>
<comment type="subcellular location">
    <subcellularLocation>
        <location evidence="4">Cell membrane</location>
    </subcellularLocation>
    <subcellularLocation>
        <location evidence="1">Membrane</location>
        <topology evidence="1">Multi-pass membrane protein</topology>
    </subcellularLocation>
</comment>
<dbReference type="AlphaFoldDB" id="A0A9X3LC09"/>
<reference evidence="6" key="1">
    <citation type="submission" date="2022-05" db="EMBL/GenBank/DDBJ databases">
        <authorList>
            <person name="Colautti A."/>
            <person name="Iacumin L."/>
        </authorList>
    </citation>
    <scope>NUCLEOTIDE SEQUENCE</scope>
    <source>
        <strain evidence="6">DSM 30747</strain>
    </source>
</reference>
<evidence type="ECO:0000256" key="5">
    <source>
        <dbReference type="SAM" id="Phobius"/>
    </source>
</evidence>
<keyword evidence="5" id="KW-0812">Transmembrane</keyword>
<dbReference type="GO" id="GO:0005886">
    <property type="term" value="C:plasma membrane"/>
    <property type="evidence" value="ECO:0007669"/>
    <property type="project" value="UniProtKB-SubCell"/>
</dbReference>
<evidence type="ECO:0000256" key="1">
    <source>
        <dbReference type="ARBA" id="ARBA00004141"/>
    </source>
</evidence>
<proteinExistence type="inferred from homology"/>
<feature type="transmembrane region" description="Helical" evidence="5">
    <location>
        <begin position="271"/>
        <end position="301"/>
    </location>
</feature>
<feature type="transmembrane region" description="Helical" evidence="5">
    <location>
        <begin position="349"/>
        <end position="367"/>
    </location>
</feature>
<dbReference type="PANTHER" id="PTHR22550:SF5">
    <property type="entry name" value="LEUCINE ZIPPER PROTEIN 4"/>
    <property type="match status" value="1"/>
</dbReference>
<dbReference type="GO" id="GO:0009847">
    <property type="term" value="P:spore germination"/>
    <property type="evidence" value="ECO:0007669"/>
    <property type="project" value="UniProtKB-UniRule"/>
</dbReference>
<evidence type="ECO:0000256" key="3">
    <source>
        <dbReference type="ARBA" id="ARBA00023136"/>
    </source>
</evidence>
<organism evidence="6 7">
    <name type="scientific">Psychrobacillus psychrodurans</name>
    <dbReference type="NCBI Taxonomy" id="126157"/>
    <lineage>
        <taxon>Bacteria</taxon>
        <taxon>Bacillati</taxon>
        <taxon>Bacillota</taxon>
        <taxon>Bacilli</taxon>
        <taxon>Bacillales</taxon>
        <taxon>Bacillaceae</taxon>
        <taxon>Psychrobacillus</taxon>
    </lineage>
</organism>
<dbReference type="EMBL" id="JAMKBI010000016">
    <property type="protein sequence ID" value="MCZ8535123.1"/>
    <property type="molecule type" value="Genomic_DNA"/>
</dbReference>
<evidence type="ECO:0000256" key="4">
    <source>
        <dbReference type="PIRNR" id="PIRNR005690"/>
    </source>
</evidence>
<accession>A0A9X3LC09</accession>
<keyword evidence="7" id="KW-1185">Reference proteome</keyword>
<name>A0A9X3LC09_9BACI</name>
<dbReference type="PANTHER" id="PTHR22550">
    <property type="entry name" value="SPORE GERMINATION PROTEIN"/>
    <property type="match status" value="1"/>
</dbReference>
<dbReference type="InterPro" id="IPR004995">
    <property type="entry name" value="Spore_Ger"/>
</dbReference>
<gene>
    <name evidence="6" type="ORF">M9R61_17595</name>
</gene>
<evidence type="ECO:0000313" key="6">
    <source>
        <dbReference type="EMBL" id="MCZ8535123.1"/>
    </source>
</evidence>
<feature type="transmembrane region" description="Helical" evidence="5">
    <location>
        <begin position="404"/>
        <end position="429"/>
    </location>
</feature>